<evidence type="ECO:0000256" key="1">
    <source>
        <dbReference type="ARBA" id="ARBA00023015"/>
    </source>
</evidence>
<evidence type="ECO:0000313" key="5">
    <source>
        <dbReference type="EMBL" id="MFD0690163.1"/>
    </source>
</evidence>
<organism evidence="5 6">
    <name type="scientific">Actinomadura fibrosa</name>
    <dbReference type="NCBI Taxonomy" id="111802"/>
    <lineage>
        <taxon>Bacteria</taxon>
        <taxon>Bacillati</taxon>
        <taxon>Actinomycetota</taxon>
        <taxon>Actinomycetes</taxon>
        <taxon>Streptosporangiales</taxon>
        <taxon>Thermomonosporaceae</taxon>
        <taxon>Actinomadura</taxon>
    </lineage>
</organism>
<dbReference type="SMART" id="SM00342">
    <property type="entry name" value="HTH_ARAC"/>
    <property type="match status" value="1"/>
</dbReference>
<keyword evidence="1" id="KW-0805">Transcription regulation</keyword>
<dbReference type="Gene3D" id="1.10.10.60">
    <property type="entry name" value="Homeodomain-like"/>
    <property type="match status" value="1"/>
</dbReference>
<dbReference type="InterPro" id="IPR018062">
    <property type="entry name" value="HTH_AraC-typ_CS"/>
</dbReference>
<dbReference type="Proteomes" id="UP001597063">
    <property type="component" value="Unassembled WGS sequence"/>
</dbReference>
<evidence type="ECO:0000256" key="2">
    <source>
        <dbReference type="ARBA" id="ARBA00023125"/>
    </source>
</evidence>
<accession>A0ABW2XXI4</accession>
<dbReference type="PROSITE" id="PS01124">
    <property type="entry name" value="HTH_ARAC_FAMILY_2"/>
    <property type="match status" value="1"/>
</dbReference>
<dbReference type="PANTHER" id="PTHR46796">
    <property type="entry name" value="HTH-TYPE TRANSCRIPTIONAL ACTIVATOR RHAS-RELATED"/>
    <property type="match status" value="1"/>
</dbReference>
<sequence length="268" mass="28513">MRVVTPIVDGDGFSLKRIAIRARAESWSDPEIPDGHQLTFVRRGVFRARVGGRTLVADPTVAYFGGPAQEQSIAHRPGSEDTCTALLMSDPFMAELDRGAPVGGPVPVTGDLAVAHRVLAARARRCDSFEVAEMAVRLAGRVLAAPSSPRAVGRAATAAARRALAGGAKELLAGEPGTLGLRDVARRLGCSPFHLSRTFRDETGMTLTRYRARVRVHMALEAIEAGRADLAGLAAELGFADHAHLTRTVRDECGRTPRALRALLAAPD</sequence>
<dbReference type="InterPro" id="IPR009057">
    <property type="entry name" value="Homeodomain-like_sf"/>
</dbReference>
<comment type="caution">
    <text evidence="5">The sequence shown here is derived from an EMBL/GenBank/DDBJ whole genome shotgun (WGS) entry which is preliminary data.</text>
</comment>
<dbReference type="InterPro" id="IPR050204">
    <property type="entry name" value="AraC_XylS_family_regulators"/>
</dbReference>
<dbReference type="InterPro" id="IPR018060">
    <property type="entry name" value="HTH_AraC"/>
</dbReference>
<proteinExistence type="predicted"/>
<dbReference type="RefSeq" id="WP_131755363.1">
    <property type="nucleotide sequence ID" value="NZ_CAACUY010000005.1"/>
</dbReference>
<protein>
    <submittedName>
        <fullName evidence="5">Helix-turn-helix transcriptional regulator</fullName>
    </submittedName>
</protein>
<name>A0ABW2XXI4_9ACTN</name>
<feature type="domain" description="HTH araC/xylS-type" evidence="4">
    <location>
        <begin position="162"/>
        <end position="263"/>
    </location>
</feature>
<dbReference type="SUPFAM" id="SSF46689">
    <property type="entry name" value="Homeodomain-like"/>
    <property type="match status" value="2"/>
</dbReference>
<evidence type="ECO:0000259" key="4">
    <source>
        <dbReference type="PROSITE" id="PS01124"/>
    </source>
</evidence>
<evidence type="ECO:0000313" key="6">
    <source>
        <dbReference type="Proteomes" id="UP001597063"/>
    </source>
</evidence>
<keyword evidence="3" id="KW-0804">Transcription</keyword>
<gene>
    <name evidence="5" type="ORF">ACFQZM_37140</name>
</gene>
<keyword evidence="6" id="KW-1185">Reference proteome</keyword>
<dbReference type="EMBL" id="JBHTGP010000018">
    <property type="protein sequence ID" value="MFD0690163.1"/>
    <property type="molecule type" value="Genomic_DNA"/>
</dbReference>
<keyword evidence="2" id="KW-0238">DNA-binding</keyword>
<dbReference type="PROSITE" id="PS00041">
    <property type="entry name" value="HTH_ARAC_FAMILY_1"/>
    <property type="match status" value="1"/>
</dbReference>
<dbReference type="Pfam" id="PF12833">
    <property type="entry name" value="HTH_18"/>
    <property type="match status" value="1"/>
</dbReference>
<reference evidence="6" key="1">
    <citation type="journal article" date="2019" name="Int. J. Syst. Evol. Microbiol.">
        <title>The Global Catalogue of Microorganisms (GCM) 10K type strain sequencing project: providing services to taxonomists for standard genome sequencing and annotation.</title>
        <authorList>
            <consortium name="The Broad Institute Genomics Platform"/>
            <consortium name="The Broad Institute Genome Sequencing Center for Infectious Disease"/>
            <person name="Wu L."/>
            <person name="Ma J."/>
        </authorList>
    </citation>
    <scope>NUCLEOTIDE SEQUENCE [LARGE SCALE GENOMIC DNA]</scope>
    <source>
        <strain evidence="6">JCM 9371</strain>
    </source>
</reference>
<dbReference type="PANTHER" id="PTHR46796:SF14">
    <property type="entry name" value="TRANSCRIPTIONAL REGULATORY PROTEIN"/>
    <property type="match status" value="1"/>
</dbReference>
<evidence type="ECO:0000256" key="3">
    <source>
        <dbReference type="ARBA" id="ARBA00023163"/>
    </source>
</evidence>